<evidence type="ECO:0000256" key="4">
    <source>
        <dbReference type="ARBA" id="ARBA00022827"/>
    </source>
</evidence>
<dbReference type="Gene3D" id="3.30.43.10">
    <property type="entry name" value="Uridine Diphospho-n-acetylenolpyruvylglucosamine Reductase, domain 2"/>
    <property type="match status" value="1"/>
</dbReference>
<dbReference type="Pfam" id="PF01565">
    <property type="entry name" value="FAD_binding_4"/>
    <property type="match status" value="1"/>
</dbReference>
<dbReference type="Gene3D" id="3.30.70.2740">
    <property type="match status" value="1"/>
</dbReference>
<dbReference type="InterPro" id="IPR006094">
    <property type="entry name" value="Oxid_FAD_bind_N"/>
</dbReference>
<protein>
    <submittedName>
        <fullName evidence="6">FAD-binding oxidoreductase</fullName>
    </submittedName>
</protein>
<dbReference type="PANTHER" id="PTHR43716">
    <property type="entry name" value="D-2-HYDROXYGLUTARATE DEHYDROGENASE, MITOCHONDRIAL"/>
    <property type="match status" value="1"/>
</dbReference>
<dbReference type="GO" id="GO:0071949">
    <property type="term" value="F:FAD binding"/>
    <property type="evidence" value="ECO:0007669"/>
    <property type="project" value="InterPro"/>
</dbReference>
<accession>A0AAE9XTZ3</accession>
<organism evidence="6 7">
    <name type="scientific">Gimibacter soli</name>
    <dbReference type="NCBI Taxonomy" id="3024400"/>
    <lineage>
        <taxon>Bacteria</taxon>
        <taxon>Pseudomonadati</taxon>
        <taxon>Pseudomonadota</taxon>
        <taxon>Alphaproteobacteria</taxon>
        <taxon>Kordiimonadales</taxon>
        <taxon>Temperatibacteraceae</taxon>
        <taxon>Gimibacter</taxon>
    </lineage>
</organism>
<dbReference type="GO" id="GO:0022904">
    <property type="term" value="P:respiratory electron transport chain"/>
    <property type="evidence" value="ECO:0007669"/>
    <property type="project" value="TreeGrafter"/>
</dbReference>
<dbReference type="GO" id="GO:0003824">
    <property type="term" value="F:catalytic activity"/>
    <property type="evidence" value="ECO:0007669"/>
    <property type="project" value="InterPro"/>
</dbReference>
<evidence type="ECO:0000256" key="1">
    <source>
        <dbReference type="ARBA" id="ARBA00001974"/>
    </source>
</evidence>
<gene>
    <name evidence="6" type="ORF">PH603_08765</name>
</gene>
<dbReference type="Gene3D" id="3.30.70.2190">
    <property type="match status" value="1"/>
</dbReference>
<keyword evidence="7" id="KW-1185">Reference proteome</keyword>
<dbReference type="InterPro" id="IPR016166">
    <property type="entry name" value="FAD-bd_PCMH"/>
</dbReference>
<dbReference type="InterPro" id="IPR016164">
    <property type="entry name" value="FAD-linked_Oxase-like_C"/>
</dbReference>
<dbReference type="SUPFAM" id="SSF56176">
    <property type="entry name" value="FAD-binding/transporter-associated domain-like"/>
    <property type="match status" value="1"/>
</dbReference>
<dbReference type="InterPro" id="IPR016167">
    <property type="entry name" value="FAD-bd_PCMH_sub1"/>
</dbReference>
<dbReference type="AlphaFoldDB" id="A0AAE9XTZ3"/>
<evidence type="ECO:0000313" key="6">
    <source>
        <dbReference type="EMBL" id="WCL52629.1"/>
    </source>
</evidence>
<dbReference type="Pfam" id="PF02913">
    <property type="entry name" value="FAD-oxidase_C"/>
    <property type="match status" value="1"/>
</dbReference>
<dbReference type="PANTHER" id="PTHR43716:SF2">
    <property type="entry name" value="BLL6224 PROTEIN"/>
    <property type="match status" value="1"/>
</dbReference>
<reference evidence="6" key="1">
    <citation type="submission" date="2023-01" db="EMBL/GenBank/DDBJ databases">
        <title>The genome sequence of Kordiimonadaceae bacterium 6D33.</title>
        <authorList>
            <person name="Liu Y."/>
        </authorList>
    </citation>
    <scope>NUCLEOTIDE SEQUENCE</scope>
    <source>
        <strain evidence="6">6D33</strain>
    </source>
</reference>
<keyword evidence="3" id="KW-0285">Flavoprotein</keyword>
<dbReference type="InterPro" id="IPR004113">
    <property type="entry name" value="FAD-bd_oxidored_4_C"/>
</dbReference>
<evidence type="ECO:0000256" key="2">
    <source>
        <dbReference type="ARBA" id="ARBA00008000"/>
    </source>
</evidence>
<evidence type="ECO:0000256" key="3">
    <source>
        <dbReference type="ARBA" id="ARBA00022630"/>
    </source>
</evidence>
<proteinExistence type="inferred from homology"/>
<dbReference type="FunFam" id="1.10.45.10:FF:000001">
    <property type="entry name" value="D-lactate dehydrogenase mitochondrial"/>
    <property type="match status" value="1"/>
</dbReference>
<evidence type="ECO:0000259" key="5">
    <source>
        <dbReference type="PROSITE" id="PS51387"/>
    </source>
</evidence>
<comment type="cofactor">
    <cofactor evidence="1">
        <name>FAD</name>
        <dbReference type="ChEBI" id="CHEBI:57692"/>
    </cofactor>
</comment>
<comment type="similarity">
    <text evidence="2">Belongs to the FAD-binding oxidoreductase/transferase type 4 family.</text>
</comment>
<dbReference type="KEGG" id="gso:PH603_08765"/>
<dbReference type="Gene3D" id="3.30.465.10">
    <property type="match status" value="1"/>
</dbReference>
<keyword evidence="4" id="KW-0274">FAD</keyword>
<feature type="domain" description="FAD-binding PCMH-type" evidence="5">
    <location>
        <begin position="38"/>
        <end position="220"/>
    </location>
</feature>
<name>A0AAE9XTZ3_9PROT</name>
<dbReference type="InterPro" id="IPR016169">
    <property type="entry name" value="FAD-bd_PCMH_sub2"/>
</dbReference>
<evidence type="ECO:0000313" key="7">
    <source>
        <dbReference type="Proteomes" id="UP001217500"/>
    </source>
</evidence>
<dbReference type="InterPro" id="IPR036318">
    <property type="entry name" value="FAD-bd_PCMH-like_sf"/>
</dbReference>
<dbReference type="SUPFAM" id="SSF55103">
    <property type="entry name" value="FAD-linked oxidases, C-terminal domain"/>
    <property type="match status" value="1"/>
</dbReference>
<dbReference type="InterPro" id="IPR051264">
    <property type="entry name" value="FAD-oxidored/transferase_4"/>
</dbReference>
<sequence>MTLAPAHIEALIARAGAGGGTTDADTIAPHITEWRDKFMGATPLMLTPKDTESVAAILAYANEHTIRVVPQGGNTGLVGGGIPGLEGREEILLSLKKMDRILSVEPESYLLTAEAGATIASVQAAAAAKDRLFPLSLASEGSCTVGGTISTNAGGVHVIRYGTMRRLVAGVEAVLPAGTIIRDLDGLPKNNTGYDLKQLLIGAEGTLGIVTRATLRLAEPERVRHTLWLAVPSPAAALTALSTLKDVTGGRVSAAEIVSAAGLGLVLAHIPGARDPLSSPSPWYLLIEAATTGEDAALETAIMTWLEARMADGTVTDGTLAQSLTEREALWKLRESLSEAQKHEGASIKHDIAVPVTSVPAFLKDGTALIEARWPGARVIAFGHVGDGNIHFNVSVPKGGDGKVFLKEWEAMNAAVHDLVVSMGGSISAEHGIGTLKRGELGRLKPAAELEAMRAIKRALDPKGILNPGVLIPY</sequence>
<dbReference type="Proteomes" id="UP001217500">
    <property type="component" value="Chromosome"/>
</dbReference>
<dbReference type="EMBL" id="CP116805">
    <property type="protein sequence ID" value="WCL52629.1"/>
    <property type="molecule type" value="Genomic_DNA"/>
</dbReference>
<dbReference type="InterPro" id="IPR016171">
    <property type="entry name" value="Vanillyl_alc_oxidase_C-sub2"/>
</dbReference>
<dbReference type="PROSITE" id="PS51387">
    <property type="entry name" value="FAD_PCMH"/>
    <property type="match status" value="1"/>
</dbReference>
<dbReference type="Gene3D" id="1.10.45.10">
    <property type="entry name" value="Vanillyl-alcohol Oxidase, Chain A, domain 4"/>
    <property type="match status" value="1"/>
</dbReference>
<dbReference type="RefSeq" id="WP_289501920.1">
    <property type="nucleotide sequence ID" value="NZ_CP116805.1"/>
</dbReference>